<dbReference type="GO" id="GO:0006355">
    <property type="term" value="P:regulation of DNA-templated transcription"/>
    <property type="evidence" value="ECO:0007669"/>
    <property type="project" value="InterPro"/>
</dbReference>
<accession>F8IH53</accession>
<organism evidence="1">
    <name type="scientific">Alicyclobacillus acidocaldarius (strain Tc-4-1)</name>
    <name type="common">Bacillus acidocaldarius</name>
    <dbReference type="NCBI Taxonomy" id="1048834"/>
    <lineage>
        <taxon>Bacteria</taxon>
        <taxon>Bacillati</taxon>
        <taxon>Bacillota</taxon>
        <taxon>Bacilli</taxon>
        <taxon>Bacillales</taxon>
        <taxon>Alicyclobacillaceae</taxon>
        <taxon>Alicyclobacillus</taxon>
    </lineage>
</organism>
<dbReference type="STRING" id="1048834.TC41_2509"/>
<protein>
    <submittedName>
        <fullName evidence="1">Putative transcriptional regulator, CopG family</fullName>
    </submittedName>
</protein>
<dbReference type="AlphaFoldDB" id="F8IH53"/>
<sequence>MPTEMKRYVVSIPDELLEKLDAVKQQVFYSQSWSETLRALIEKGADQYLEQTKVKI</sequence>
<proteinExistence type="predicted"/>
<reference evidence="1" key="1">
    <citation type="journal article" date="2011" name="J. Bacteriol.">
        <title>Complete Genome Sequence of Alicyclobacillus acidocaldarius Strain Tc-4-1.</title>
        <authorList>
            <person name="Chen Y."/>
            <person name="He Y."/>
            <person name="Zhang B."/>
            <person name="Yang J."/>
            <person name="Li W."/>
            <person name="Dong Z."/>
            <person name="Hu S."/>
        </authorList>
    </citation>
    <scope>NUCLEOTIDE SEQUENCE [LARGE SCALE GENOMIC DNA]</scope>
    <source>
        <strain evidence="1">Tc-4-1</strain>
    </source>
</reference>
<dbReference type="eggNOG" id="COG0864">
    <property type="taxonomic scope" value="Bacteria"/>
</dbReference>
<dbReference type="EMBL" id="CP002902">
    <property type="protein sequence ID" value="AEJ44407.1"/>
    <property type="molecule type" value="Genomic_DNA"/>
</dbReference>
<gene>
    <name evidence="1" type="ordered locus">TC41_2509</name>
</gene>
<dbReference type="SUPFAM" id="SSF47598">
    <property type="entry name" value="Ribbon-helix-helix"/>
    <property type="match status" value="1"/>
</dbReference>
<dbReference type="InterPro" id="IPR010985">
    <property type="entry name" value="Ribbon_hlx_hlx"/>
</dbReference>
<dbReference type="RefSeq" id="WP_008340968.1">
    <property type="nucleotide sequence ID" value="NC_017167.1"/>
</dbReference>
<dbReference type="OrthoDB" id="9866803at2"/>
<evidence type="ECO:0000313" key="1">
    <source>
        <dbReference type="EMBL" id="AEJ44407.1"/>
    </source>
</evidence>
<dbReference type="KEGG" id="aad:TC41_2509"/>
<dbReference type="Proteomes" id="UP000000292">
    <property type="component" value="Chromosome"/>
</dbReference>
<dbReference type="HOGENOM" id="CLU_3003807_0_0_9"/>
<name>F8IH53_ALIAT</name>
<dbReference type="PATRIC" id="fig|1048834.4.peg.2369"/>